<keyword evidence="1" id="KW-0472">Membrane</keyword>
<reference evidence="3 4" key="1">
    <citation type="submission" date="2014-06" db="EMBL/GenBank/DDBJ databases">
        <authorList>
            <person name="Swart Estienne"/>
        </authorList>
    </citation>
    <scope>NUCLEOTIDE SEQUENCE [LARGE SCALE GENOMIC DNA]</scope>
    <source>
        <strain evidence="3 4">130c</strain>
    </source>
</reference>
<dbReference type="InParanoid" id="A0A077ZVN1"/>
<feature type="transmembrane region" description="Helical" evidence="1">
    <location>
        <begin position="244"/>
        <end position="267"/>
    </location>
</feature>
<evidence type="ECO:0008006" key="5">
    <source>
        <dbReference type="Google" id="ProtNLM"/>
    </source>
</evidence>
<feature type="signal peptide" evidence="2">
    <location>
        <begin position="1"/>
        <end position="22"/>
    </location>
</feature>
<organism evidence="3 4">
    <name type="scientific">Stylonychia lemnae</name>
    <name type="common">Ciliate</name>
    <dbReference type="NCBI Taxonomy" id="5949"/>
    <lineage>
        <taxon>Eukaryota</taxon>
        <taxon>Sar</taxon>
        <taxon>Alveolata</taxon>
        <taxon>Ciliophora</taxon>
        <taxon>Intramacronucleata</taxon>
        <taxon>Spirotrichea</taxon>
        <taxon>Stichotrichia</taxon>
        <taxon>Sporadotrichida</taxon>
        <taxon>Oxytrichidae</taxon>
        <taxon>Stylonychinae</taxon>
        <taxon>Stylonychia</taxon>
    </lineage>
</organism>
<accession>A0A077ZVN1</accession>
<dbReference type="AlphaFoldDB" id="A0A077ZVN1"/>
<keyword evidence="2" id="KW-0732">Signal</keyword>
<dbReference type="Proteomes" id="UP000039865">
    <property type="component" value="Unassembled WGS sequence"/>
</dbReference>
<proteinExistence type="predicted"/>
<keyword evidence="1" id="KW-1133">Transmembrane helix</keyword>
<gene>
    <name evidence="3" type="primary">Contig16330.g17394</name>
    <name evidence="3" type="ORF">STYLEM_2666</name>
</gene>
<dbReference type="EMBL" id="CCKQ01002572">
    <property type="protein sequence ID" value="CDW73681.1"/>
    <property type="molecule type" value="Genomic_DNA"/>
</dbReference>
<evidence type="ECO:0000313" key="4">
    <source>
        <dbReference type="Proteomes" id="UP000039865"/>
    </source>
</evidence>
<evidence type="ECO:0000256" key="1">
    <source>
        <dbReference type="SAM" id="Phobius"/>
    </source>
</evidence>
<evidence type="ECO:0000256" key="2">
    <source>
        <dbReference type="SAM" id="SignalP"/>
    </source>
</evidence>
<keyword evidence="1" id="KW-0812">Transmembrane</keyword>
<name>A0A077ZVN1_STYLE</name>
<protein>
    <recommendedName>
        <fullName evidence="5">Transmembrane protein</fullName>
    </recommendedName>
</protein>
<evidence type="ECO:0000313" key="3">
    <source>
        <dbReference type="EMBL" id="CDW73681.1"/>
    </source>
</evidence>
<feature type="chain" id="PRO_5005410432" description="Transmembrane protein" evidence="2">
    <location>
        <begin position="23"/>
        <end position="371"/>
    </location>
</feature>
<sequence>MYSIKTITLLCILLSLSFLVESRRFKIDKCDYKCKYMCISDQDQEQSIKQSFEIFSCPVKCGCAPYPFQRNVTQCEKYCILFSESNDCIKCYENKLQQFEDEFEQNILKEEGDNKQILQDQLNRGLVAKVEELINEWKDQRQESPLQPIAMFQPLNHQIKDCITLPQLGSHKVDMDIKCALDCKDNNSQSATQLCSCLREKCIVKNPEHFIFVQQSLQQVHDPNSSTHIKMEKENKESEQLNSFIVNSIVSLVVTAMLVSFVGYVGMKIFQSYQQKQNRSDNLLENDYLRLNGENYQLVGKYNTYPNTSDPNQIKALNEKAKLAKKHYLSPNTSMNSKNSLRMISMSGSYHKIDEEEKEYEEDEEGFKKLK</sequence>
<keyword evidence="4" id="KW-1185">Reference proteome</keyword>